<dbReference type="Proteomes" id="UP000006556">
    <property type="component" value="Chromosome"/>
</dbReference>
<evidence type="ECO:0000313" key="3">
    <source>
        <dbReference type="Proteomes" id="UP000006556"/>
    </source>
</evidence>
<dbReference type="AlphaFoldDB" id="A5D3D2"/>
<dbReference type="GO" id="GO:0008757">
    <property type="term" value="F:S-adenosylmethionine-dependent methyltransferase activity"/>
    <property type="evidence" value="ECO:0007669"/>
    <property type="project" value="InterPro"/>
</dbReference>
<dbReference type="CDD" id="cd02440">
    <property type="entry name" value="AdoMet_MTases"/>
    <property type="match status" value="1"/>
</dbReference>
<dbReference type="InterPro" id="IPR029063">
    <property type="entry name" value="SAM-dependent_MTases_sf"/>
</dbReference>
<name>A5D3D2_PELTS</name>
<organism evidence="2 3">
    <name type="scientific">Pelotomaculum thermopropionicum (strain DSM 13744 / JCM 10971 / SI)</name>
    <dbReference type="NCBI Taxonomy" id="370438"/>
    <lineage>
        <taxon>Bacteria</taxon>
        <taxon>Bacillati</taxon>
        <taxon>Bacillota</taxon>
        <taxon>Clostridia</taxon>
        <taxon>Eubacteriales</taxon>
        <taxon>Desulfotomaculaceae</taxon>
        <taxon>Pelotomaculum</taxon>
    </lineage>
</organism>
<reference evidence="3" key="1">
    <citation type="journal article" date="2008" name="Genome Res.">
        <title>The genome of Pelotomaculum thermopropionicum reveals niche-associated evolution in anaerobic microbiota.</title>
        <authorList>
            <person name="Kosaka T."/>
            <person name="Kato S."/>
            <person name="Shimoyama T."/>
            <person name="Ishii S."/>
            <person name="Abe T."/>
            <person name="Watanabe K."/>
        </authorList>
    </citation>
    <scope>NUCLEOTIDE SEQUENCE [LARGE SCALE GENOMIC DNA]</scope>
    <source>
        <strain evidence="3">DSM 13744 / JCM 10971 / SI</strain>
    </source>
</reference>
<dbReference type="eggNOG" id="COG2226">
    <property type="taxonomic scope" value="Bacteria"/>
</dbReference>
<dbReference type="Pfam" id="PF08241">
    <property type="entry name" value="Methyltransf_11"/>
    <property type="match status" value="1"/>
</dbReference>
<sequence length="264" mass="29160">MPFSDNAGQTAGSPKVLPACKEPSAPKLNDDFTSISKFKDTGRWYVNSFVKLVSESLPPGTTILDAGAGECAYKKYFSHCWYVSVDLAIGEESWNYGNLDYIAPLDNLPFADKTFEAILCTEVLEHLEQPRETVKELFRVLKPGGKLFLTVPMAHGEHQVPHDFFRYTSYGLRSICSEAGFNEVAIAPLGGMFTRWAYEIPLIMSLFPGAGIRSGKINLKGLALLPLRLLCSAAVRAAQGLLFALDRFDRAKNFPLGWSVIAKK</sequence>
<gene>
    <name evidence="2" type="ordered locus">PTH_1074</name>
</gene>
<evidence type="ECO:0000259" key="1">
    <source>
        <dbReference type="Pfam" id="PF08241"/>
    </source>
</evidence>
<feature type="domain" description="Methyltransferase type 11" evidence="1">
    <location>
        <begin position="64"/>
        <end position="149"/>
    </location>
</feature>
<dbReference type="EMBL" id="AP009389">
    <property type="protein sequence ID" value="BAF59255.1"/>
    <property type="molecule type" value="Genomic_DNA"/>
</dbReference>
<keyword evidence="3" id="KW-1185">Reference proteome</keyword>
<dbReference type="STRING" id="370438.PTH_1074"/>
<dbReference type="SUPFAM" id="SSF53335">
    <property type="entry name" value="S-adenosyl-L-methionine-dependent methyltransferases"/>
    <property type="match status" value="1"/>
</dbReference>
<accession>A5D3D2</accession>
<evidence type="ECO:0000313" key="2">
    <source>
        <dbReference type="EMBL" id="BAF59255.1"/>
    </source>
</evidence>
<dbReference type="Gene3D" id="3.40.50.150">
    <property type="entry name" value="Vaccinia Virus protein VP39"/>
    <property type="match status" value="1"/>
</dbReference>
<proteinExistence type="predicted"/>
<dbReference type="InterPro" id="IPR013216">
    <property type="entry name" value="Methyltransf_11"/>
</dbReference>
<dbReference type="HOGENOM" id="CLU_080435_2_0_9"/>
<protein>
    <recommendedName>
        <fullName evidence="1">Methyltransferase type 11 domain-containing protein</fullName>
    </recommendedName>
</protein>
<dbReference type="KEGG" id="pth:PTH_1074"/>